<dbReference type="InterPro" id="IPR036390">
    <property type="entry name" value="WH_DNA-bd_sf"/>
</dbReference>
<evidence type="ECO:0000256" key="5">
    <source>
        <dbReference type="ARBA" id="ARBA00023016"/>
    </source>
</evidence>
<comment type="subcellular location">
    <subcellularLocation>
        <location evidence="1">Nucleus</location>
    </subcellularLocation>
</comment>
<dbReference type="PANTHER" id="PTHR10015:SF448">
    <property type="entry name" value="HEAT STRESS TRANSCRIPTION FACTOR A-7A-LIKE"/>
    <property type="match status" value="1"/>
</dbReference>
<protein>
    <recommendedName>
        <fullName evidence="12">HSF-type DNA-binding domain-containing protein</fullName>
    </recommendedName>
</protein>
<dbReference type="PANTHER" id="PTHR10015">
    <property type="entry name" value="HEAT SHOCK TRANSCRIPTION FACTOR"/>
    <property type="match status" value="1"/>
</dbReference>
<evidence type="ECO:0000256" key="10">
    <source>
        <dbReference type="ARBA" id="ARBA00061350"/>
    </source>
</evidence>
<dbReference type="InterPro" id="IPR036388">
    <property type="entry name" value="WH-like_DNA-bd_sf"/>
</dbReference>
<feature type="domain" description="HSF-type DNA-binding" evidence="12">
    <location>
        <begin position="51"/>
        <end position="75"/>
    </location>
</feature>
<dbReference type="Proteomes" id="UP000250235">
    <property type="component" value="Unassembled WGS sequence"/>
</dbReference>
<dbReference type="GO" id="GO:0003700">
    <property type="term" value="F:DNA-binding transcription factor activity"/>
    <property type="evidence" value="ECO:0007669"/>
    <property type="project" value="InterPro"/>
</dbReference>
<dbReference type="Pfam" id="PF00447">
    <property type="entry name" value="HSF_DNA-bind"/>
    <property type="match status" value="1"/>
</dbReference>
<dbReference type="EMBL" id="KV014880">
    <property type="protein sequence ID" value="KZV21607.1"/>
    <property type="molecule type" value="Genomic_DNA"/>
</dbReference>
<dbReference type="PRINTS" id="PR00056">
    <property type="entry name" value="HSFDOMAIN"/>
</dbReference>
<organism evidence="13 14">
    <name type="scientific">Dorcoceras hygrometricum</name>
    <dbReference type="NCBI Taxonomy" id="472368"/>
    <lineage>
        <taxon>Eukaryota</taxon>
        <taxon>Viridiplantae</taxon>
        <taxon>Streptophyta</taxon>
        <taxon>Embryophyta</taxon>
        <taxon>Tracheophyta</taxon>
        <taxon>Spermatophyta</taxon>
        <taxon>Magnoliopsida</taxon>
        <taxon>eudicotyledons</taxon>
        <taxon>Gunneridae</taxon>
        <taxon>Pentapetalae</taxon>
        <taxon>asterids</taxon>
        <taxon>lamiids</taxon>
        <taxon>Lamiales</taxon>
        <taxon>Gesneriaceae</taxon>
        <taxon>Didymocarpoideae</taxon>
        <taxon>Trichosporeae</taxon>
        <taxon>Loxocarpinae</taxon>
        <taxon>Dorcoceras</taxon>
    </lineage>
</organism>
<evidence type="ECO:0000256" key="2">
    <source>
        <dbReference type="ARBA" id="ARBA00011233"/>
    </source>
</evidence>
<dbReference type="GO" id="GO:0000978">
    <property type="term" value="F:RNA polymerase II cis-regulatory region sequence-specific DNA binding"/>
    <property type="evidence" value="ECO:0007669"/>
    <property type="project" value="TreeGrafter"/>
</dbReference>
<dbReference type="SMART" id="SM00415">
    <property type="entry name" value="HSF"/>
    <property type="match status" value="1"/>
</dbReference>
<evidence type="ECO:0000256" key="9">
    <source>
        <dbReference type="ARBA" id="ARBA00054492"/>
    </source>
</evidence>
<dbReference type="FunFam" id="1.10.10.10:FF:000367">
    <property type="entry name" value="Heat stress transcription factor A-8"/>
    <property type="match status" value="1"/>
</dbReference>
<keyword evidence="5" id="KW-0346">Stress response</keyword>
<dbReference type="Gene3D" id="1.10.10.10">
    <property type="entry name" value="Winged helix-like DNA-binding domain superfamily/Winged helix DNA-binding domain"/>
    <property type="match status" value="1"/>
</dbReference>
<comment type="similarity">
    <text evidence="10">Belongs to the HSF family. Class A subfamily.</text>
</comment>
<keyword evidence="3" id="KW-0597">Phosphoprotein</keyword>
<keyword evidence="11" id="KW-0175">Coiled coil</keyword>
<dbReference type="GO" id="GO:0005634">
    <property type="term" value="C:nucleus"/>
    <property type="evidence" value="ECO:0007669"/>
    <property type="project" value="UniProtKB-SubCell"/>
</dbReference>
<evidence type="ECO:0000313" key="14">
    <source>
        <dbReference type="Proteomes" id="UP000250235"/>
    </source>
</evidence>
<evidence type="ECO:0000256" key="11">
    <source>
        <dbReference type="SAM" id="Coils"/>
    </source>
</evidence>
<dbReference type="PROSITE" id="PS00434">
    <property type="entry name" value="HSF_DOMAIN"/>
    <property type="match status" value="1"/>
</dbReference>
<evidence type="ECO:0000256" key="6">
    <source>
        <dbReference type="ARBA" id="ARBA00023125"/>
    </source>
</evidence>
<evidence type="ECO:0000256" key="8">
    <source>
        <dbReference type="ARBA" id="ARBA00023242"/>
    </source>
</evidence>
<proteinExistence type="inferred from homology"/>
<evidence type="ECO:0000313" key="13">
    <source>
        <dbReference type="EMBL" id="KZV21607.1"/>
    </source>
</evidence>
<comment type="function">
    <text evidence="9">Transcriptional activator that specifically binds DNA sequence 5'-AGAAnnTTCT-3' known as heat shock promoter elements (HSE).</text>
</comment>
<dbReference type="GO" id="GO:0006357">
    <property type="term" value="P:regulation of transcription by RNA polymerase II"/>
    <property type="evidence" value="ECO:0007669"/>
    <property type="project" value="TreeGrafter"/>
</dbReference>
<dbReference type="AlphaFoldDB" id="A0A2Z7AQI1"/>
<evidence type="ECO:0000256" key="7">
    <source>
        <dbReference type="ARBA" id="ARBA00023163"/>
    </source>
</evidence>
<evidence type="ECO:0000256" key="3">
    <source>
        <dbReference type="ARBA" id="ARBA00022553"/>
    </source>
</evidence>
<accession>A0A2Z7AQI1</accession>
<keyword evidence="7" id="KW-0804">Transcription</keyword>
<keyword evidence="6" id="KW-0238">DNA-binding</keyword>
<comment type="subunit">
    <text evidence="2">Homotrimer.</text>
</comment>
<evidence type="ECO:0000256" key="1">
    <source>
        <dbReference type="ARBA" id="ARBA00004123"/>
    </source>
</evidence>
<sequence>MEGIGEMGPPPFLRKTFDIVNDPNTDSIISWSSSRASFIVWDPNKFSTDLLPKHFKHNNFSSFVRQLNTYQFRKIDSVRCEFANKHFLQGKKHLLKNIKRRNHHPQIKGGMHISLDSNKSRMEAEIEKLRSEQNATNEEITMLRQQQESTQKQLASLKSRLDFTKMKQKHIVLFFMESLRDPMFVQNFIEKTKNKRAPLEILKKRRLNSCESCDGNLFESRKTVDADDINDVSLHEKAVLSSDESCSYLLNHKAKTSSETSNLAECCENCFFWEELMEDDIIYQKEGEMVEPTKKQSDLILELEDLIVKLSPSCPASIT</sequence>
<dbReference type="GO" id="GO:0034605">
    <property type="term" value="P:cellular response to heat"/>
    <property type="evidence" value="ECO:0007669"/>
    <property type="project" value="TreeGrafter"/>
</dbReference>
<feature type="coiled-coil region" evidence="11">
    <location>
        <begin position="112"/>
        <end position="160"/>
    </location>
</feature>
<name>A0A2Z7AQI1_9LAMI</name>
<dbReference type="OrthoDB" id="60033at2759"/>
<reference evidence="13 14" key="1">
    <citation type="journal article" date="2015" name="Proc. Natl. Acad. Sci. U.S.A.">
        <title>The resurrection genome of Boea hygrometrica: A blueprint for survival of dehydration.</title>
        <authorList>
            <person name="Xiao L."/>
            <person name="Yang G."/>
            <person name="Zhang L."/>
            <person name="Yang X."/>
            <person name="Zhao S."/>
            <person name="Ji Z."/>
            <person name="Zhou Q."/>
            <person name="Hu M."/>
            <person name="Wang Y."/>
            <person name="Chen M."/>
            <person name="Xu Y."/>
            <person name="Jin H."/>
            <person name="Xiao X."/>
            <person name="Hu G."/>
            <person name="Bao F."/>
            <person name="Hu Y."/>
            <person name="Wan P."/>
            <person name="Li L."/>
            <person name="Deng X."/>
            <person name="Kuang T."/>
            <person name="Xiang C."/>
            <person name="Zhu J.K."/>
            <person name="Oliver M.J."/>
            <person name="He Y."/>
        </authorList>
    </citation>
    <scope>NUCLEOTIDE SEQUENCE [LARGE SCALE GENOMIC DNA]</scope>
    <source>
        <strain evidence="14">cv. XS01</strain>
    </source>
</reference>
<keyword evidence="4" id="KW-0805">Transcription regulation</keyword>
<keyword evidence="14" id="KW-1185">Reference proteome</keyword>
<dbReference type="SUPFAM" id="SSF46785">
    <property type="entry name" value="Winged helix' DNA-binding domain"/>
    <property type="match status" value="1"/>
</dbReference>
<keyword evidence="8" id="KW-0539">Nucleus</keyword>
<dbReference type="InterPro" id="IPR000232">
    <property type="entry name" value="HSF_DNA-bd"/>
</dbReference>
<evidence type="ECO:0000259" key="12">
    <source>
        <dbReference type="PROSITE" id="PS00434"/>
    </source>
</evidence>
<gene>
    <name evidence="13" type="ORF">F511_17632</name>
</gene>
<evidence type="ECO:0000256" key="4">
    <source>
        <dbReference type="ARBA" id="ARBA00023015"/>
    </source>
</evidence>